<dbReference type="HAMAP" id="MF_00066">
    <property type="entry name" value="Sulf_adenylyltr"/>
    <property type="match status" value="1"/>
</dbReference>
<dbReference type="InterPro" id="IPR025980">
    <property type="entry name" value="ATP-Sase_PUA-like_dom"/>
</dbReference>
<dbReference type="HOGENOM" id="CLU_022950_1_1_9"/>
<proteinExistence type="inferred from homology"/>
<evidence type="ECO:0000313" key="11">
    <source>
        <dbReference type="EMBL" id="EJQ42728.1"/>
    </source>
</evidence>
<protein>
    <recommendedName>
        <fullName evidence="8">Sulfate adenylyltransferase</fullName>
        <ecNumber evidence="8">2.7.7.4</ecNumber>
    </recommendedName>
    <alternativeName>
        <fullName evidence="8">ATP-sulfurylase</fullName>
    </alternativeName>
    <alternativeName>
        <fullName evidence="8">Sulfate adenylate transferase</fullName>
        <shortName evidence="8">SAT</shortName>
    </alternativeName>
</protein>
<evidence type="ECO:0000256" key="6">
    <source>
        <dbReference type="ARBA" id="ARBA00037980"/>
    </source>
</evidence>
<feature type="domain" description="ATP-sulfurylase PUA-like" evidence="10">
    <location>
        <begin position="19"/>
        <end position="151"/>
    </location>
</feature>
<accession>J7XEL3</accession>
<dbReference type="Pfam" id="PF14306">
    <property type="entry name" value="PUA_2"/>
    <property type="match status" value="1"/>
</dbReference>
<evidence type="ECO:0000256" key="4">
    <source>
        <dbReference type="ARBA" id="ARBA00022741"/>
    </source>
</evidence>
<evidence type="ECO:0000259" key="9">
    <source>
        <dbReference type="Pfam" id="PF01747"/>
    </source>
</evidence>
<keyword evidence="4 8" id="KW-0547">Nucleotide-binding</keyword>
<comment type="pathway">
    <text evidence="1 8">Sulfur metabolism; hydrogen sulfide biosynthesis; sulfite from sulfate: step 1/3.</text>
</comment>
<dbReference type="Gene3D" id="3.10.400.10">
    <property type="entry name" value="Sulfate adenylyltransferase"/>
    <property type="match status" value="1"/>
</dbReference>
<dbReference type="InterPro" id="IPR014729">
    <property type="entry name" value="Rossmann-like_a/b/a_fold"/>
</dbReference>
<evidence type="ECO:0000259" key="10">
    <source>
        <dbReference type="Pfam" id="PF14306"/>
    </source>
</evidence>
<dbReference type="GO" id="GO:0004781">
    <property type="term" value="F:sulfate adenylyltransferase (ATP) activity"/>
    <property type="evidence" value="ECO:0007669"/>
    <property type="project" value="UniProtKB-UniRule"/>
</dbReference>
<dbReference type="RefSeq" id="WP_002201191.1">
    <property type="nucleotide sequence ID" value="NZ_JH791996.1"/>
</dbReference>
<dbReference type="PATRIC" id="fig|1053189.3.peg.3833"/>
<dbReference type="Gene3D" id="3.40.50.620">
    <property type="entry name" value="HUPs"/>
    <property type="match status" value="1"/>
</dbReference>
<evidence type="ECO:0000256" key="8">
    <source>
        <dbReference type="HAMAP-Rule" id="MF_00066"/>
    </source>
</evidence>
<feature type="domain" description="Sulphate adenylyltransferase catalytic" evidence="9">
    <location>
        <begin position="159"/>
        <end position="369"/>
    </location>
</feature>
<dbReference type="InterPro" id="IPR002650">
    <property type="entry name" value="Sulphate_adenylyltransferase"/>
</dbReference>
<dbReference type="NCBIfam" id="NF003166">
    <property type="entry name" value="PRK04149.1"/>
    <property type="match status" value="1"/>
</dbReference>
<keyword evidence="5 8" id="KW-0067">ATP-binding</keyword>
<dbReference type="AlphaFoldDB" id="J7XEL3"/>
<sequence length="378" mass="42683">MSTTNKLVNRIDETYDISNIVKEIELDKIALSDLELLAIGGYSPLTGFLGKRDYDSVVETLRLVNGSVWSIPIALPVTEEEADRLKIGEEVKLVKGGTVYGVIQIEDIFVPDKEKEALLVYKTTDEAHPGVKKLYDRPNVYVGGAIILIQRSENNQFASYYLDPIETREEFKKRGWKTVVGFQTRNPVHRAHEYIQKSALEIVDGLFLNPLVGETKSDDIPADVRMESYEVLLQNYYPKDRVFLGVFPAAMRYAGPREAIFHALVRKNFGCTHFIVGRDHAGVGNYYGTYEAQEIFTDFTVEELGITPLFFEHSFYCVKCEAMASTKTCPHEKADHVILSGTKVREMLRNGEIPPSAFSRKEVVEVLIKGLKKEAVTE</sequence>
<dbReference type="InterPro" id="IPR020792">
    <property type="entry name" value="SO4_adenylyltransferase_pro"/>
</dbReference>
<dbReference type="UniPathway" id="UPA00140">
    <property type="reaction ID" value="UER00204"/>
</dbReference>
<dbReference type="GO" id="GO:0000103">
    <property type="term" value="P:sulfate assimilation"/>
    <property type="evidence" value="ECO:0007669"/>
    <property type="project" value="UniProtKB-UniRule"/>
</dbReference>
<dbReference type="EC" id="2.7.7.4" evidence="8"/>
<dbReference type="Proteomes" id="UP000006600">
    <property type="component" value="Unassembled WGS sequence"/>
</dbReference>
<comment type="catalytic activity">
    <reaction evidence="7 8">
        <text>sulfate + ATP + H(+) = adenosine 5'-phosphosulfate + diphosphate</text>
        <dbReference type="Rhea" id="RHEA:18133"/>
        <dbReference type="ChEBI" id="CHEBI:15378"/>
        <dbReference type="ChEBI" id="CHEBI:16189"/>
        <dbReference type="ChEBI" id="CHEBI:30616"/>
        <dbReference type="ChEBI" id="CHEBI:33019"/>
        <dbReference type="ChEBI" id="CHEBI:58243"/>
        <dbReference type="EC" id="2.7.7.4"/>
    </reaction>
</comment>
<reference evidence="11 12" key="1">
    <citation type="submission" date="2012-04" db="EMBL/GenBank/DDBJ databases">
        <title>The Genome Sequence of Bacillus cereus BAG5X1-1.</title>
        <authorList>
            <consortium name="The Broad Institute Genome Sequencing Platform"/>
            <consortium name="The Broad Institute Genome Sequencing Center for Infectious Disease"/>
            <person name="Feldgarden M."/>
            <person name="Van der Auwera G.A."/>
            <person name="Mahillon J."/>
            <person name="Duprez V."/>
            <person name="Timmery S."/>
            <person name="Mattelet C."/>
            <person name="Dierick K."/>
            <person name="Sun M."/>
            <person name="Yu Z."/>
            <person name="Zhu L."/>
            <person name="Hu X."/>
            <person name="Shank E.B."/>
            <person name="Swiecicka I."/>
            <person name="Hansen B.M."/>
            <person name="Andrup L."/>
            <person name="Young S.K."/>
            <person name="Zeng Q."/>
            <person name="Gargeya S."/>
            <person name="Fitzgerald M."/>
            <person name="Haas B."/>
            <person name="Abouelleil A."/>
            <person name="Alvarado L."/>
            <person name="Arachchi H.M."/>
            <person name="Berlin A."/>
            <person name="Chapman S.B."/>
            <person name="Goldberg J."/>
            <person name="Griggs A."/>
            <person name="Gujja S."/>
            <person name="Hansen M."/>
            <person name="Howarth C."/>
            <person name="Imamovic A."/>
            <person name="Larimer J."/>
            <person name="McCowen C."/>
            <person name="Montmayeur A."/>
            <person name="Murphy C."/>
            <person name="Neiman D."/>
            <person name="Pearson M."/>
            <person name="Priest M."/>
            <person name="Roberts A."/>
            <person name="Saif S."/>
            <person name="Shea T."/>
            <person name="Sisk P."/>
            <person name="Sykes S."/>
            <person name="Wortman J."/>
            <person name="Nusbaum C."/>
            <person name="Birren B."/>
        </authorList>
    </citation>
    <scope>NUCLEOTIDE SEQUENCE [LARGE SCALE GENOMIC DNA]</scope>
    <source>
        <strain evidence="11 12">BAG5X1-1</strain>
    </source>
</reference>
<evidence type="ECO:0000256" key="5">
    <source>
        <dbReference type="ARBA" id="ARBA00022840"/>
    </source>
</evidence>
<dbReference type="Pfam" id="PF01747">
    <property type="entry name" value="ATP-sulfurylase"/>
    <property type="match status" value="1"/>
</dbReference>
<evidence type="ECO:0000256" key="2">
    <source>
        <dbReference type="ARBA" id="ARBA00022679"/>
    </source>
</evidence>
<dbReference type="GO" id="GO:0070814">
    <property type="term" value="P:hydrogen sulfide biosynthetic process"/>
    <property type="evidence" value="ECO:0007669"/>
    <property type="project" value="UniProtKB-UniRule"/>
</dbReference>
<gene>
    <name evidence="8" type="primary">sat</name>
    <name evidence="11" type="ORF">IEE_03766</name>
</gene>
<dbReference type="GO" id="GO:0005524">
    <property type="term" value="F:ATP binding"/>
    <property type="evidence" value="ECO:0007669"/>
    <property type="project" value="UniProtKB-KW"/>
</dbReference>
<dbReference type="EMBL" id="AHDJ01000032">
    <property type="protein sequence ID" value="EJQ42728.1"/>
    <property type="molecule type" value="Genomic_DNA"/>
</dbReference>
<name>J7XEL3_BACCE</name>
<dbReference type="SUPFAM" id="SSF52374">
    <property type="entry name" value="Nucleotidylyl transferase"/>
    <property type="match status" value="1"/>
</dbReference>
<comment type="caution">
    <text evidence="11">The sequence shown here is derived from an EMBL/GenBank/DDBJ whole genome shotgun (WGS) entry which is preliminary data.</text>
</comment>
<comment type="similarity">
    <text evidence="6 8">Belongs to the sulfate adenylyltransferase family.</text>
</comment>
<evidence type="ECO:0000313" key="12">
    <source>
        <dbReference type="Proteomes" id="UP000006600"/>
    </source>
</evidence>
<evidence type="ECO:0000256" key="3">
    <source>
        <dbReference type="ARBA" id="ARBA00022695"/>
    </source>
</evidence>
<dbReference type="PANTHER" id="PTHR43509">
    <property type="match status" value="1"/>
</dbReference>
<dbReference type="InterPro" id="IPR024951">
    <property type="entry name" value="Sulfurylase_cat_dom"/>
</dbReference>
<organism evidence="11 12">
    <name type="scientific">Bacillus cereus BAG5X1-1</name>
    <dbReference type="NCBI Taxonomy" id="1053189"/>
    <lineage>
        <taxon>Bacteria</taxon>
        <taxon>Bacillati</taxon>
        <taxon>Bacillota</taxon>
        <taxon>Bacilli</taxon>
        <taxon>Bacillales</taxon>
        <taxon>Bacillaceae</taxon>
        <taxon>Bacillus</taxon>
        <taxon>Bacillus cereus group</taxon>
    </lineage>
</organism>
<dbReference type="InterPro" id="IPR015947">
    <property type="entry name" value="PUA-like_sf"/>
</dbReference>
<dbReference type="CDD" id="cd00517">
    <property type="entry name" value="ATPS"/>
    <property type="match status" value="1"/>
</dbReference>
<evidence type="ECO:0000256" key="1">
    <source>
        <dbReference type="ARBA" id="ARBA00005048"/>
    </source>
</evidence>
<dbReference type="PANTHER" id="PTHR43509:SF1">
    <property type="entry name" value="SULFATE ADENYLYLTRANSFERASE"/>
    <property type="match status" value="1"/>
</dbReference>
<dbReference type="NCBIfam" id="TIGR00339">
    <property type="entry name" value="sopT"/>
    <property type="match status" value="1"/>
</dbReference>
<evidence type="ECO:0000256" key="7">
    <source>
        <dbReference type="ARBA" id="ARBA00049370"/>
    </source>
</evidence>
<keyword evidence="2 8" id="KW-0808">Transferase</keyword>
<keyword evidence="3 8" id="KW-0548">Nucleotidyltransferase</keyword>
<dbReference type="SUPFAM" id="SSF88697">
    <property type="entry name" value="PUA domain-like"/>
    <property type="match status" value="1"/>
</dbReference>